<gene>
    <name evidence="2" type="ORF">BS50DRAFT_590055</name>
</gene>
<protein>
    <submittedName>
        <fullName evidence="2">Uncharacterized protein</fullName>
    </submittedName>
</protein>
<dbReference type="Proteomes" id="UP000240883">
    <property type="component" value="Unassembled WGS sequence"/>
</dbReference>
<dbReference type="PANTHER" id="PTHR34213:SF2">
    <property type="entry name" value="NUCLEAR TRANSPORT FACTOR 2 (NTF2) FAMILY PROTEIN"/>
    <property type="match status" value="1"/>
</dbReference>
<accession>A0A2T2NFK1</accession>
<sequence length="158" mass="17566">MPSSHLIGQRLQNEYEPHLNPESLTGHAEPSKNSSTGMDYEPNPSNSKPISQNQERVLQSICSLYSGSASGEDIEAYASESVSDYTYPNTLPFSKAVDSLVTLTMDAEGKVKYHKDMWNEKDYSHEGLGKAMNHLNGDHSKEINKPPRYPQTLPDIPV</sequence>
<dbReference type="EMBL" id="KZ678138">
    <property type="protein sequence ID" value="PSN64214.1"/>
    <property type="molecule type" value="Genomic_DNA"/>
</dbReference>
<feature type="compositionally biased region" description="Polar residues" evidence="1">
    <location>
        <begin position="31"/>
        <end position="55"/>
    </location>
</feature>
<proteinExistence type="predicted"/>
<dbReference type="PANTHER" id="PTHR34213">
    <property type="entry name" value="NUCLEAR TRANSPORT FACTOR 2 (NTF2) FAMILY PROTEIN"/>
    <property type="match status" value="1"/>
</dbReference>
<dbReference type="AlphaFoldDB" id="A0A2T2NFK1"/>
<organism evidence="2 3">
    <name type="scientific">Corynespora cassiicola Philippines</name>
    <dbReference type="NCBI Taxonomy" id="1448308"/>
    <lineage>
        <taxon>Eukaryota</taxon>
        <taxon>Fungi</taxon>
        <taxon>Dikarya</taxon>
        <taxon>Ascomycota</taxon>
        <taxon>Pezizomycotina</taxon>
        <taxon>Dothideomycetes</taxon>
        <taxon>Pleosporomycetidae</taxon>
        <taxon>Pleosporales</taxon>
        <taxon>Corynesporascaceae</taxon>
        <taxon>Corynespora</taxon>
    </lineage>
</organism>
<dbReference type="STRING" id="1448308.A0A2T2NFK1"/>
<name>A0A2T2NFK1_CORCC</name>
<feature type="region of interest" description="Disordered" evidence="1">
    <location>
        <begin position="1"/>
        <end position="55"/>
    </location>
</feature>
<feature type="region of interest" description="Disordered" evidence="1">
    <location>
        <begin position="129"/>
        <end position="158"/>
    </location>
</feature>
<dbReference type="OrthoDB" id="2400485at2759"/>
<evidence type="ECO:0000256" key="1">
    <source>
        <dbReference type="SAM" id="MobiDB-lite"/>
    </source>
</evidence>
<feature type="compositionally biased region" description="Basic and acidic residues" evidence="1">
    <location>
        <begin position="136"/>
        <end position="145"/>
    </location>
</feature>
<evidence type="ECO:0000313" key="2">
    <source>
        <dbReference type="EMBL" id="PSN64214.1"/>
    </source>
</evidence>
<reference evidence="2 3" key="1">
    <citation type="journal article" date="2018" name="Front. Microbiol.">
        <title>Genome-Wide Analysis of Corynespora cassiicola Leaf Fall Disease Putative Effectors.</title>
        <authorList>
            <person name="Lopez D."/>
            <person name="Ribeiro S."/>
            <person name="Label P."/>
            <person name="Fumanal B."/>
            <person name="Venisse J.S."/>
            <person name="Kohler A."/>
            <person name="de Oliveira R.R."/>
            <person name="Labutti K."/>
            <person name="Lipzen A."/>
            <person name="Lail K."/>
            <person name="Bauer D."/>
            <person name="Ohm R.A."/>
            <person name="Barry K.W."/>
            <person name="Spatafora J."/>
            <person name="Grigoriev I.V."/>
            <person name="Martin F.M."/>
            <person name="Pujade-Renaud V."/>
        </authorList>
    </citation>
    <scope>NUCLEOTIDE SEQUENCE [LARGE SCALE GENOMIC DNA]</scope>
    <source>
        <strain evidence="2 3">Philippines</strain>
    </source>
</reference>
<keyword evidence="3" id="KW-1185">Reference proteome</keyword>
<evidence type="ECO:0000313" key="3">
    <source>
        <dbReference type="Proteomes" id="UP000240883"/>
    </source>
</evidence>